<evidence type="ECO:0000256" key="1">
    <source>
        <dbReference type="ARBA" id="ARBA00004496"/>
    </source>
</evidence>
<dbReference type="InterPro" id="IPR053924">
    <property type="entry name" value="RecX_HTH_2nd"/>
</dbReference>
<dbReference type="Gene3D" id="1.10.10.10">
    <property type="entry name" value="Winged helix-like DNA-binding domain superfamily/Winged helix DNA-binding domain"/>
    <property type="match status" value="2"/>
</dbReference>
<dbReference type="Pfam" id="PF02631">
    <property type="entry name" value="RecX_HTH2"/>
    <property type="match status" value="1"/>
</dbReference>
<evidence type="ECO:0000256" key="4">
    <source>
        <dbReference type="ARBA" id="ARBA00022490"/>
    </source>
</evidence>
<dbReference type="PANTHER" id="PTHR33602:SF1">
    <property type="entry name" value="REGULATORY PROTEIN RECX FAMILY PROTEIN"/>
    <property type="match status" value="1"/>
</dbReference>
<proteinExistence type="inferred from homology"/>
<dbReference type="PANTHER" id="PTHR33602">
    <property type="entry name" value="REGULATORY PROTEIN RECX FAMILY PROTEIN"/>
    <property type="match status" value="1"/>
</dbReference>
<keyword evidence="7" id="KW-1185">Reference proteome</keyword>
<dbReference type="Proteomes" id="UP001060919">
    <property type="component" value="Chromosome"/>
</dbReference>
<gene>
    <name evidence="6" type="ORF">AsAng_0054160</name>
</gene>
<dbReference type="AlphaFoldDB" id="A0A916DWF7"/>
<dbReference type="GO" id="GO:0006282">
    <property type="term" value="P:regulation of DNA repair"/>
    <property type="evidence" value="ECO:0007669"/>
    <property type="project" value="InterPro"/>
</dbReference>
<evidence type="ECO:0000313" key="7">
    <source>
        <dbReference type="Proteomes" id="UP001060919"/>
    </source>
</evidence>
<dbReference type="InterPro" id="IPR003783">
    <property type="entry name" value="Regulatory_RecX"/>
</dbReference>
<evidence type="ECO:0000256" key="2">
    <source>
        <dbReference type="ARBA" id="ARBA00009695"/>
    </source>
</evidence>
<protein>
    <recommendedName>
        <fullName evidence="3">Regulatory protein RecX</fullName>
    </recommendedName>
</protein>
<dbReference type="EMBL" id="AP026867">
    <property type="protein sequence ID" value="BDS14635.1"/>
    <property type="molecule type" value="Genomic_DNA"/>
</dbReference>
<evidence type="ECO:0000256" key="3">
    <source>
        <dbReference type="ARBA" id="ARBA00018111"/>
    </source>
</evidence>
<organism evidence="6 7">
    <name type="scientific">Aureispira anguillae</name>
    <dbReference type="NCBI Taxonomy" id="2864201"/>
    <lineage>
        <taxon>Bacteria</taxon>
        <taxon>Pseudomonadati</taxon>
        <taxon>Bacteroidota</taxon>
        <taxon>Saprospiria</taxon>
        <taxon>Saprospirales</taxon>
        <taxon>Saprospiraceae</taxon>
        <taxon>Aureispira</taxon>
    </lineage>
</organism>
<evidence type="ECO:0000313" key="6">
    <source>
        <dbReference type="EMBL" id="BDS14635.1"/>
    </source>
</evidence>
<evidence type="ECO:0000259" key="5">
    <source>
        <dbReference type="Pfam" id="PF02631"/>
    </source>
</evidence>
<dbReference type="RefSeq" id="WP_264789853.1">
    <property type="nucleotide sequence ID" value="NZ_AP026867.1"/>
</dbReference>
<name>A0A916DWF7_9BACT</name>
<keyword evidence="4" id="KW-0963">Cytoplasm</keyword>
<comment type="subcellular location">
    <subcellularLocation>
        <location evidence="1">Cytoplasm</location>
    </subcellularLocation>
</comment>
<accession>A0A916DWF7</accession>
<dbReference type="InterPro" id="IPR036388">
    <property type="entry name" value="WH-like_DNA-bd_sf"/>
</dbReference>
<comment type="similarity">
    <text evidence="2">Belongs to the RecX family.</text>
</comment>
<feature type="domain" description="RecX second three-helical" evidence="5">
    <location>
        <begin position="57"/>
        <end position="97"/>
    </location>
</feature>
<dbReference type="GO" id="GO:0005737">
    <property type="term" value="C:cytoplasm"/>
    <property type="evidence" value="ECO:0007669"/>
    <property type="project" value="UniProtKB-SubCell"/>
</dbReference>
<dbReference type="KEGG" id="aup:AsAng_0054160"/>
<sequence>MMKKHHSYEEARSKLQAYCAYQERCHKEVRSKLLELGIWGDDVDAIISDLIEDNFLNELRYALAFAGGKFRVKKWGKNRIINALKRNQISAYCIKKAIQSELPDLDYNQTLEQVIRKKDNLLKESNPFKRKQKLAKYTIEKGFESHLVWEMLNQLFPYSKRY</sequence>
<reference evidence="6" key="1">
    <citation type="submission" date="2022-09" db="EMBL/GenBank/DDBJ databases">
        <title>Aureispira anguillicida sp. nov., isolated from Leptocephalus of Japanese eel Anguilla japonica.</title>
        <authorList>
            <person name="Yuasa K."/>
            <person name="Mekata T."/>
            <person name="Ikunari K."/>
        </authorList>
    </citation>
    <scope>NUCLEOTIDE SEQUENCE</scope>
    <source>
        <strain evidence="6">EL160426</strain>
    </source>
</reference>